<keyword evidence="11 16" id="KW-0472">Membrane</keyword>
<evidence type="ECO:0000256" key="14">
    <source>
        <dbReference type="ARBA" id="ARBA00032361"/>
    </source>
</evidence>
<evidence type="ECO:0000256" key="11">
    <source>
        <dbReference type="ARBA" id="ARBA00023136"/>
    </source>
</evidence>
<evidence type="ECO:0000256" key="13">
    <source>
        <dbReference type="ARBA" id="ARBA00023264"/>
    </source>
</evidence>
<dbReference type="PANTHER" id="PTHR14269:SF61">
    <property type="entry name" value="CDP-DIACYLGLYCEROL--SERINE O-PHOSPHATIDYLTRANSFERASE"/>
    <property type="match status" value="1"/>
</dbReference>
<keyword evidence="12" id="KW-0594">Phospholipid biosynthesis</keyword>
<dbReference type="EC" id="2.7.8.8" evidence="4"/>
<sequence length="239" mass="25667">MKIKLFTIPNLLTLSNLFCGSVAVVSALVWGDLKLAFGLMVLAAVFDFFDGFAARLLNQSSPIGLQLDSLADDISFGLAPAAIMYSLYQWMPGIWLPEGYPGLVVFVFTACAALRLAKFNIDDTQRTEFCGLPSPAAAMLCGSLGLLFETSGLELPREAISAIAVVVGLLMISNVRMFALKFHGFGWKGNELRYGFIIAAVVTAVLLRGYAVPAIIVLYILVSLVRGLACRTKGCGKAE</sequence>
<evidence type="ECO:0000256" key="4">
    <source>
        <dbReference type="ARBA" id="ARBA00013174"/>
    </source>
</evidence>
<evidence type="ECO:0000256" key="1">
    <source>
        <dbReference type="ARBA" id="ARBA00000287"/>
    </source>
</evidence>
<evidence type="ECO:0000313" key="17">
    <source>
        <dbReference type="EMBL" id="KAA2368750.1"/>
    </source>
</evidence>
<feature type="transmembrane region" description="Helical" evidence="16">
    <location>
        <begin position="100"/>
        <end position="117"/>
    </location>
</feature>
<accession>A0A5B3G5R1</accession>
<evidence type="ECO:0000256" key="16">
    <source>
        <dbReference type="SAM" id="Phobius"/>
    </source>
</evidence>
<comment type="catalytic activity">
    <reaction evidence="1">
        <text>a CDP-1,2-diacyl-sn-glycerol + L-serine = a 1,2-diacyl-sn-glycero-3-phospho-L-serine + CMP + H(+)</text>
        <dbReference type="Rhea" id="RHEA:16913"/>
        <dbReference type="ChEBI" id="CHEBI:15378"/>
        <dbReference type="ChEBI" id="CHEBI:33384"/>
        <dbReference type="ChEBI" id="CHEBI:57262"/>
        <dbReference type="ChEBI" id="CHEBI:58332"/>
        <dbReference type="ChEBI" id="CHEBI:60377"/>
        <dbReference type="EC" id="2.7.8.8"/>
    </reaction>
</comment>
<comment type="similarity">
    <text evidence="3 15">Belongs to the CDP-alcohol phosphatidyltransferase class-I family.</text>
</comment>
<evidence type="ECO:0000256" key="6">
    <source>
        <dbReference type="ARBA" id="ARBA00022516"/>
    </source>
</evidence>
<evidence type="ECO:0000256" key="3">
    <source>
        <dbReference type="ARBA" id="ARBA00010441"/>
    </source>
</evidence>
<dbReference type="NCBIfam" id="TIGR00473">
    <property type="entry name" value="pssA"/>
    <property type="match status" value="1"/>
</dbReference>
<keyword evidence="8 16" id="KW-0812">Transmembrane</keyword>
<dbReference type="Pfam" id="PF01066">
    <property type="entry name" value="CDP-OH_P_transf"/>
    <property type="match status" value="1"/>
</dbReference>
<feature type="transmembrane region" description="Helical" evidence="16">
    <location>
        <begin position="12"/>
        <end position="30"/>
    </location>
</feature>
<dbReference type="InterPro" id="IPR004533">
    <property type="entry name" value="CDP-diaglyc--ser_O-PTrfase"/>
</dbReference>
<evidence type="ECO:0000256" key="8">
    <source>
        <dbReference type="ARBA" id="ARBA00022692"/>
    </source>
</evidence>
<dbReference type="InterPro" id="IPR048254">
    <property type="entry name" value="CDP_ALCOHOL_P_TRANSF_CS"/>
</dbReference>
<dbReference type="RefSeq" id="WP_015547939.1">
    <property type="nucleotide sequence ID" value="NZ_AP031448.1"/>
</dbReference>
<proteinExistence type="inferred from homology"/>
<dbReference type="Proteomes" id="UP000323567">
    <property type="component" value="Unassembled WGS sequence"/>
</dbReference>
<dbReference type="InterPro" id="IPR000462">
    <property type="entry name" value="CDP-OH_P_trans"/>
</dbReference>
<evidence type="ECO:0000313" key="18">
    <source>
        <dbReference type="Proteomes" id="UP000323567"/>
    </source>
</evidence>
<dbReference type="GeneID" id="92756230"/>
<dbReference type="Gene3D" id="1.20.120.1760">
    <property type="match status" value="1"/>
</dbReference>
<dbReference type="GO" id="GO:0016020">
    <property type="term" value="C:membrane"/>
    <property type="evidence" value="ECO:0007669"/>
    <property type="project" value="InterPro"/>
</dbReference>
<protein>
    <recommendedName>
        <fullName evidence="5">CDP-diacylglycerol--serine O-phosphatidyltransferase</fullName>
        <ecNumber evidence="4">2.7.8.8</ecNumber>
    </recommendedName>
    <alternativeName>
        <fullName evidence="14">Phosphatidylserine synthase</fullName>
    </alternativeName>
</protein>
<dbReference type="InterPro" id="IPR050324">
    <property type="entry name" value="CDP-alcohol_PTase-I"/>
</dbReference>
<dbReference type="PANTHER" id="PTHR14269">
    <property type="entry name" value="CDP-DIACYLGLYCEROL--GLYCEROL-3-PHOSPHATE 3-PHOSPHATIDYLTRANSFERASE-RELATED"/>
    <property type="match status" value="1"/>
</dbReference>
<keyword evidence="6" id="KW-0444">Lipid biosynthesis</keyword>
<gene>
    <name evidence="17" type="primary">pssA</name>
    <name evidence="17" type="ORF">F2Y13_09790</name>
</gene>
<evidence type="ECO:0000256" key="7">
    <source>
        <dbReference type="ARBA" id="ARBA00022679"/>
    </source>
</evidence>
<evidence type="ECO:0000256" key="2">
    <source>
        <dbReference type="ARBA" id="ARBA00004127"/>
    </source>
</evidence>
<evidence type="ECO:0000256" key="15">
    <source>
        <dbReference type="RuleBase" id="RU003750"/>
    </source>
</evidence>
<dbReference type="AlphaFoldDB" id="A0A5B3G5R1"/>
<keyword evidence="13" id="KW-1208">Phospholipid metabolism</keyword>
<organism evidence="17 18">
    <name type="scientific">Alistipes shahii</name>
    <dbReference type="NCBI Taxonomy" id="328814"/>
    <lineage>
        <taxon>Bacteria</taxon>
        <taxon>Pseudomonadati</taxon>
        <taxon>Bacteroidota</taxon>
        <taxon>Bacteroidia</taxon>
        <taxon>Bacteroidales</taxon>
        <taxon>Rikenellaceae</taxon>
        <taxon>Alistipes</taxon>
    </lineage>
</organism>
<keyword evidence="9 16" id="KW-1133">Transmembrane helix</keyword>
<evidence type="ECO:0000256" key="10">
    <source>
        <dbReference type="ARBA" id="ARBA00023098"/>
    </source>
</evidence>
<dbReference type="GO" id="GO:0012505">
    <property type="term" value="C:endomembrane system"/>
    <property type="evidence" value="ECO:0007669"/>
    <property type="project" value="UniProtKB-SubCell"/>
</dbReference>
<dbReference type="GO" id="GO:0008654">
    <property type="term" value="P:phospholipid biosynthetic process"/>
    <property type="evidence" value="ECO:0007669"/>
    <property type="project" value="UniProtKB-KW"/>
</dbReference>
<evidence type="ECO:0000256" key="5">
    <source>
        <dbReference type="ARBA" id="ARBA00017171"/>
    </source>
</evidence>
<feature type="transmembrane region" description="Helical" evidence="16">
    <location>
        <begin position="194"/>
        <end position="222"/>
    </location>
</feature>
<evidence type="ECO:0000256" key="9">
    <source>
        <dbReference type="ARBA" id="ARBA00022989"/>
    </source>
</evidence>
<comment type="subcellular location">
    <subcellularLocation>
        <location evidence="2">Endomembrane system</location>
        <topology evidence="2">Multi-pass membrane protein</topology>
    </subcellularLocation>
</comment>
<dbReference type="GO" id="GO:0003882">
    <property type="term" value="F:CDP-diacylglycerol-serine O-phosphatidyltransferase activity"/>
    <property type="evidence" value="ECO:0007669"/>
    <property type="project" value="UniProtKB-EC"/>
</dbReference>
<dbReference type="EMBL" id="VVXK01000013">
    <property type="protein sequence ID" value="KAA2368750.1"/>
    <property type="molecule type" value="Genomic_DNA"/>
</dbReference>
<keyword evidence="7 15" id="KW-0808">Transferase</keyword>
<keyword evidence="10" id="KW-0443">Lipid metabolism</keyword>
<comment type="caution">
    <text evidence="17">The sequence shown here is derived from an EMBL/GenBank/DDBJ whole genome shotgun (WGS) entry which is preliminary data.</text>
</comment>
<dbReference type="InterPro" id="IPR043130">
    <property type="entry name" value="CDP-OH_PTrfase_TM_dom"/>
</dbReference>
<reference evidence="17 18" key="1">
    <citation type="journal article" date="2019" name="Nat. Med.">
        <title>A library of human gut bacterial isolates paired with longitudinal multiomics data enables mechanistic microbiome research.</title>
        <authorList>
            <person name="Poyet M."/>
            <person name="Groussin M."/>
            <person name="Gibbons S.M."/>
            <person name="Avila-Pacheco J."/>
            <person name="Jiang X."/>
            <person name="Kearney S.M."/>
            <person name="Perrotta A.R."/>
            <person name="Berdy B."/>
            <person name="Zhao S."/>
            <person name="Lieberman T.D."/>
            <person name="Swanson P.K."/>
            <person name="Smith M."/>
            <person name="Roesemann S."/>
            <person name="Alexander J.E."/>
            <person name="Rich S.A."/>
            <person name="Livny J."/>
            <person name="Vlamakis H."/>
            <person name="Clish C."/>
            <person name="Bullock K."/>
            <person name="Deik A."/>
            <person name="Scott J."/>
            <person name="Pierce K.A."/>
            <person name="Xavier R.J."/>
            <person name="Alm E.J."/>
        </authorList>
    </citation>
    <scope>NUCLEOTIDE SEQUENCE [LARGE SCALE GENOMIC DNA]</scope>
    <source>
        <strain evidence="17 18">BIOML-A2</strain>
    </source>
</reference>
<evidence type="ECO:0000256" key="12">
    <source>
        <dbReference type="ARBA" id="ARBA00023209"/>
    </source>
</evidence>
<dbReference type="PROSITE" id="PS00379">
    <property type="entry name" value="CDP_ALCOHOL_P_TRANSF"/>
    <property type="match status" value="1"/>
</dbReference>
<feature type="transmembrane region" description="Helical" evidence="16">
    <location>
        <begin position="160"/>
        <end position="182"/>
    </location>
</feature>
<name>A0A5B3G5R1_9BACT</name>